<evidence type="ECO:0000313" key="1">
    <source>
        <dbReference type="EMBL" id="KAK1861736.1"/>
    </source>
</evidence>
<name>A0ACC3BUM1_PYRYE</name>
<proteinExistence type="predicted"/>
<gene>
    <name evidence="1" type="ORF">I4F81_004316</name>
</gene>
<accession>A0ACC3BUM1</accession>
<protein>
    <submittedName>
        <fullName evidence="1">Uncharacterized protein</fullName>
    </submittedName>
</protein>
<comment type="caution">
    <text evidence="1">The sequence shown here is derived from an EMBL/GenBank/DDBJ whole genome shotgun (WGS) entry which is preliminary data.</text>
</comment>
<sequence>MASAWPRVAATVVLLVTWYALSASIILVSKWVLSSGGNFPFPLTITMVSNAVTGGWSFLVTRHPRYRAAALTRQQLTSYVLPMGLCTAAEIGASNVALQLLSVSYGTILKGTAPVFVMLWGLALGVERFSVPLLGCLLAISGGIALASAGEMDFVLAGLVLQLSATALGGFRWALTQYTLVRDTSSLALAVAGVFKELLTIAGGVVLFGDHLSAAAAGGFCVAHVGIGAYLWARHPEE</sequence>
<dbReference type="Proteomes" id="UP000798662">
    <property type="component" value="Chromosome 1"/>
</dbReference>
<dbReference type="EMBL" id="CM020618">
    <property type="protein sequence ID" value="KAK1861736.1"/>
    <property type="molecule type" value="Genomic_DNA"/>
</dbReference>
<keyword evidence="2" id="KW-1185">Reference proteome</keyword>
<organism evidence="1 2">
    <name type="scientific">Pyropia yezoensis</name>
    <name type="common">Susabi-nori</name>
    <name type="synonym">Porphyra yezoensis</name>
    <dbReference type="NCBI Taxonomy" id="2788"/>
    <lineage>
        <taxon>Eukaryota</taxon>
        <taxon>Rhodophyta</taxon>
        <taxon>Bangiophyceae</taxon>
        <taxon>Bangiales</taxon>
        <taxon>Bangiaceae</taxon>
        <taxon>Pyropia</taxon>
    </lineage>
</organism>
<reference evidence="1" key="1">
    <citation type="submission" date="2019-11" db="EMBL/GenBank/DDBJ databases">
        <title>Nori genome reveals adaptations in red seaweeds to the harsh intertidal environment.</title>
        <authorList>
            <person name="Wang D."/>
            <person name="Mao Y."/>
        </authorList>
    </citation>
    <scope>NUCLEOTIDE SEQUENCE</scope>
    <source>
        <tissue evidence="1">Gametophyte</tissue>
    </source>
</reference>
<evidence type="ECO:0000313" key="2">
    <source>
        <dbReference type="Proteomes" id="UP000798662"/>
    </source>
</evidence>